<evidence type="ECO:0000313" key="3">
    <source>
        <dbReference type="Proteomes" id="UP000825933"/>
    </source>
</evidence>
<dbReference type="Proteomes" id="UP000825933">
    <property type="component" value="Unassembled WGS sequence"/>
</dbReference>
<sequence>MSYETPLEVMLGIFNKLKKQRDTQEKKILELTLQIKYLQPCDSEDPLYKKLKKDLEKAEDTLADAERMLNSIQKRKDGGASLDQFLTDENLEKVKNAFNEKAGPEDLKIESINRR</sequence>
<proteinExistence type="predicted"/>
<accession>A0A8T5UYH9</accession>
<evidence type="ECO:0000256" key="1">
    <source>
        <dbReference type="SAM" id="Coils"/>
    </source>
</evidence>
<dbReference type="EMBL" id="JAIOUQ010000016">
    <property type="protein sequence ID" value="MBZ2166986.1"/>
    <property type="molecule type" value="Genomic_DNA"/>
</dbReference>
<feature type="coiled-coil region" evidence="1">
    <location>
        <begin position="14"/>
        <end position="75"/>
    </location>
</feature>
<organism evidence="2 3">
    <name type="scientific">Methanobacterium spitsbergense</name>
    <dbReference type="NCBI Taxonomy" id="2874285"/>
    <lineage>
        <taxon>Archaea</taxon>
        <taxon>Methanobacteriati</taxon>
        <taxon>Methanobacteriota</taxon>
        <taxon>Methanomada group</taxon>
        <taxon>Methanobacteria</taxon>
        <taxon>Methanobacteriales</taxon>
        <taxon>Methanobacteriaceae</taxon>
        <taxon>Methanobacterium</taxon>
    </lineage>
</organism>
<dbReference type="RefSeq" id="WP_223792520.1">
    <property type="nucleotide sequence ID" value="NZ_JAIOUQ010000016.1"/>
</dbReference>
<comment type="caution">
    <text evidence="2">The sequence shown here is derived from an EMBL/GenBank/DDBJ whole genome shotgun (WGS) entry which is preliminary data.</text>
</comment>
<dbReference type="AlphaFoldDB" id="A0A8T5UYH9"/>
<keyword evidence="1" id="KW-0175">Coiled coil</keyword>
<evidence type="ECO:0000313" key="2">
    <source>
        <dbReference type="EMBL" id="MBZ2166986.1"/>
    </source>
</evidence>
<protein>
    <submittedName>
        <fullName evidence="2">Uncharacterized protein</fullName>
    </submittedName>
</protein>
<gene>
    <name evidence="2" type="ORF">K8N75_13155</name>
</gene>
<reference evidence="3" key="1">
    <citation type="journal article" date="2022" name="Microbiol. Resour. Announc.">
        <title>Draft Genome Sequence of a Methanogenic Archaeon from West Spitsbergen Permafrost.</title>
        <authorList>
            <person name="Trubitsyn V."/>
            <person name="Rivkina E."/>
            <person name="Shcherbakova V."/>
        </authorList>
    </citation>
    <scope>NUCLEOTIDE SEQUENCE [LARGE SCALE GENOMIC DNA]</scope>
    <source>
        <strain evidence="3">VT</strain>
    </source>
</reference>
<name>A0A8T5UYH9_9EURY</name>
<keyword evidence="3" id="KW-1185">Reference proteome</keyword>